<keyword evidence="2" id="KW-1185">Reference proteome</keyword>
<dbReference type="AlphaFoldDB" id="A0A5B7H7W9"/>
<evidence type="ECO:0000313" key="1">
    <source>
        <dbReference type="EMBL" id="MPC64884.1"/>
    </source>
</evidence>
<gene>
    <name evidence="1" type="ORF">E2C01_059006</name>
</gene>
<name>A0A5B7H7W9_PORTR</name>
<protein>
    <submittedName>
        <fullName evidence="1">Uncharacterized protein</fullName>
    </submittedName>
</protein>
<proteinExistence type="predicted"/>
<reference evidence="1 2" key="1">
    <citation type="submission" date="2019-05" db="EMBL/GenBank/DDBJ databases">
        <title>Another draft genome of Portunus trituberculatus and its Hox gene families provides insights of decapod evolution.</title>
        <authorList>
            <person name="Jeong J.-H."/>
            <person name="Song I."/>
            <person name="Kim S."/>
            <person name="Choi T."/>
            <person name="Kim D."/>
            <person name="Ryu S."/>
            <person name="Kim W."/>
        </authorList>
    </citation>
    <scope>NUCLEOTIDE SEQUENCE [LARGE SCALE GENOMIC DNA]</scope>
    <source>
        <tissue evidence="1">Muscle</tissue>
    </source>
</reference>
<sequence>MLCLSKWSRSSGCPLLLIRVHVIRVWTGPGTGWCGGLAASHCHSKAATLPLKSLTSVQIFSRTCHYGRGAHSGETVKKRRYFNLFVT</sequence>
<evidence type="ECO:0000313" key="2">
    <source>
        <dbReference type="Proteomes" id="UP000324222"/>
    </source>
</evidence>
<dbReference type="Proteomes" id="UP000324222">
    <property type="component" value="Unassembled WGS sequence"/>
</dbReference>
<organism evidence="1 2">
    <name type="scientific">Portunus trituberculatus</name>
    <name type="common">Swimming crab</name>
    <name type="synonym">Neptunus trituberculatus</name>
    <dbReference type="NCBI Taxonomy" id="210409"/>
    <lineage>
        <taxon>Eukaryota</taxon>
        <taxon>Metazoa</taxon>
        <taxon>Ecdysozoa</taxon>
        <taxon>Arthropoda</taxon>
        <taxon>Crustacea</taxon>
        <taxon>Multicrustacea</taxon>
        <taxon>Malacostraca</taxon>
        <taxon>Eumalacostraca</taxon>
        <taxon>Eucarida</taxon>
        <taxon>Decapoda</taxon>
        <taxon>Pleocyemata</taxon>
        <taxon>Brachyura</taxon>
        <taxon>Eubrachyura</taxon>
        <taxon>Portunoidea</taxon>
        <taxon>Portunidae</taxon>
        <taxon>Portuninae</taxon>
        <taxon>Portunus</taxon>
    </lineage>
</organism>
<dbReference type="EMBL" id="VSRR010022690">
    <property type="protein sequence ID" value="MPC64884.1"/>
    <property type="molecule type" value="Genomic_DNA"/>
</dbReference>
<comment type="caution">
    <text evidence="1">The sequence shown here is derived from an EMBL/GenBank/DDBJ whole genome shotgun (WGS) entry which is preliminary data.</text>
</comment>
<accession>A0A5B7H7W9</accession>